<dbReference type="PANTHER" id="PTHR23404">
    <property type="entry name" value="MOLYBDOPTERIN SYNTHASE RELATED"/>
    <property type="match status" value="1"/>
</dbReference>
<dbReference type="SUPFAM" id="SSF54690">
    <property type="entry name" value="Molybdopterin synthase subunit MoaE"/>
    <property type="match status" value="1"/>
</dbReference>
<organism evidence="1">
    <name type="scientific">marine metagenome</name>
    <dbReference type="NCBI Taxonomy" id="408172"/>
    <lineage>
        <taxon>unclassified sequences</taxon>
        <taxon>metagenomes</taxon>
        <taxon>ecological metagenomes</taxon>
    </lineage>
</organism>
<dbReference type="EMBL" id="UINC01126698">
    <property type="protein sequence ID" value="SVD05342.1"/>
    <property type="molecule type" value="Genomic_DNA"/>
</dbReference>
<reference evidence="1" key="1">
    <citation type="submission" date="2018-05" db="EMBL/GenBank/DDBJ databases">
        <authorList>
            <person name="Lanie J.A."/>
            <person name="Ng W.-L."/>
            <person name="Kazmierczak K.M."/>
            <person name="Andrzejewski T.M."/>
            <person name="Davidsen T.M."/>
            <person name="Wayne K.J."/>
            <person name="Tettelin H."/>
            <person name="Glass J.I."/>
            <person name="Rusch D."/>
            <person name="Podicherti R."/>
            <person name="Tsui H.-C.T."/>
            <person name="Winkler M.E."/>
        </authorList>
    </citation>
    <scope>NUCLEOTIDE SEQUENCE</scope>
</reference>
<dbReference type="Pfam" id="PF02391">
    <property type="entry name" value="MoaE"/>
    <property type="match status" value="1"/>
</dbReference>
<dbReference type="InterPro" id="IPR036563">
    <property type="entry name" value="MoaE_sf"/>
</dbReference>
<gene>
    <name evidence="1" type="ORF">METZ01_LOCUS358196</name>
</gene>
<name>A0A382S712_9ZZZZ</name>
<evidence type="ECO:0008006" key="2">
    <source>
        <dbReference type="Google" id="ProtNLM"/>
    </source>
</evidence>
<evidence type="ECO:0000313" key="1">
    <source>
        <dbReference type="EMBL" id="SVD05342.1"/>
    </source>
</evidence>
<dbReference type="AlphaFoldDB" id="A0A382S712"/>
<dbReference type="Gene3D" id="3.90.1170.40">
    <property type="entry name" value="Molybdopterin biosynthesis MoaE subunit"/>
    <property type="match status" value="1"/>
</dbReference>
<dbReference type="InterPro" id="IPR003448">
    <property type="entry name" value="Mopterin_biosynth_MoaE"/>
</dbReference>
<dbReference type="GO" id="GO:0006777">
    <property type="term" value="P:Mo-molybdopterin cofactor biosynthetic process"/>
    <property type="evidence" value="ECO:0007669"/>
    <property type="project" value="InterPro"/>
</dbReference>
<feature type="non-terminal residue" evidence="1">
    <location>
        <position position="96"/>
    </location>
</feature>
<accession>A0A382S712</accession>
<sequence length="96" mass="11018">MMKTQLSITSEAIDEHFLITERETSVSVGAVIVFQGIVRNMEDGVPINAIDYESFNEMACHQFELIFEDINRQWPIESVRLVHRIGVVPVNEPSLW</sequence>
<protein>
    <recommendedName>
        <fullName evidence="2">Molybdopterin synthase catalytic subunit</fullName>
    </recommendedName>
</protein>
<proteinExistence type="predicted"/>